<dbReference type="OrthoDB" id="206274at2157"/>
<evidence type="ECO:0000313" key="3">
    <source>
        <dbReference type="Proteomes" id="UP000434101"/>
    </source>
</evidence>
<evidence type="ECO:0000256" key="1">
    <source>
        <dbReference type="SAM" id="MobiDB-lite"/>
    </source>
</evidence>
<dbReference type="RefSeq" id="WP_160062038.1">
    <property type="nucleotide sequence ID" value="NZ_WUYX01000006.1"/>
</dbReference>
<comment type="caution">
    <text evidence="2">The sequence shown here is derived from an EMBL/GenBank/DDBJ whole genome shotgun (WGS) entry which is preliminary data.</text>
</comment>
<evidence type="ECO:0000313" key="2">
    <source>
        <dbReference type="EMBL" id="MXV60757.1"/>
    </source>
</evidence>
<dbReference type="AlphaFoldDB" id="A0A6B0VI33"/>
<dbReference type="InterPro" id="IPR055975">
    <property type="entry name" value="DUF7553"/>
</dbReference>
<keyword evidence="3" id="KW-1185">Reference proteome</keyword>
<feature type="region of interest" description="Disordered" evidence="1">
    <location>
        <begin position="66"/>
        <end position="94"/>
    </location>
</feature>
<reference evidence="2 3" key="1">
    <citation type="submission" date="2020-01" db="EMBL/GenBank/DDBJ databases">
        <title>Natronorubrum sp. JWXQ-INN 674 isolated from Inner Mongolia Autonomous Region of China.</title>
        <authorList>
            <person name="Xue Q."/>
        </authorList>
    </citation>
    <scope>NUCLEOTIDE SEQUENCE [LARGE SCALE GENOMIC DNA]</scope>
    <source>
        <strain evidence="2 3">JWXQ-INN-674</strain>
    </source>
</reference>
<name>A0A6B0VI33_9EURY</name>
<dbReference type="EMBL" id="WUYX01000006">
    <property type="protein sequence ID" value="MXV60757.1"/>
    <property type="molecule type" value="Genomic_DNA"/>
</dbReference>
<proteinExistence type="predicted"/>
<organism evidence="2 3">
    <name type="scientific">Natronorubrum halalkaliphilum</name>
    <dbReference type="NCBI Taxonomy" id="2691917"/>
    <lineage>
        <taxon>Archaea</taxon>
        <taxon>Methanobacteriati</taxon>
        <taxon>Methanobacteriota</taxon>
        <taxon>Stenosarchaea group</taxon>
        <taxon>Halobacteria</taxon>
        <taxon>Halobacteriales</taxon>
        <taxon>Natrialbaceae</taxon>
        <taxon>Natronorubrum</taxon>
    </lineage>
</organism>
<dbReference type="Pfam" id="PF24430">
    <property type="entry name" value="DUF7553"/>
    <property type="match status" value="1"/>
</dbReference>
<dbReference type="Proteomes" id="UP000434101">
    <property type="component" value="Unassembled WGS sequence"/>
</dbReference>
<accession>A0A6B0VI33</accession>
<protein>
    <submittedName>
        <fullName evidence="2">Uncharacterized protein</fullName>
    </submittedName>
</protein>
<sequence>MNKHFDDSRYYLKRAGEHASLGVRETLEPYATRLRKLVGREADPEPEPEPARLETVVGELTALEQQATGRVRSVAGSARENLSAYHSREPPAEE</sequence>
<gene>
    <name evidence="2" type="ORF">GS429_01455</name>
</gene>